<feature type="transmembrane region" description="Helical" evidence="1">
    <location>
        <begin position="344"/>
        <end position="361"/>
    </location>
</feature>
<gene>
    <name evidence="2" type="ORF">XE03_1098</name>
</gene>
<dbReference type="Proteomes" id="UP000053467">
    <property type="component" value="Unassembled WGS sequence"/>
</dbReference>
<keyword evidence="1" id="KW-0812">Transmembrane</keyword>
<dbReference type="InterPro" id="IPR011330">
    <property type="entry name" value="Glyco_hydro/deAcase_b/a-brl"/>
</dbReference>
<feature type="transmembrane region" description="Helical" evidence="1">
    <location>
        <begin position="367"/>
        <end position="385"/>
    </location>
</feature>
<keyword evidence="1" id="KW-0472">Membrane</keyword>
<keyword evidence="1" id="KW-1133">Transmembrane helix</keyword>
<dbReference type="InterPro" id="IPR018763">
    <property type="entry name" value="DUF2334"/>
</dbReference>
<keyword evidence="2" id="KW-0119">Carbohydrate metabolism</keyword>
<keyword evidence="2" id="KW-0858">Xylan degradation</keyword>
<feature type="transmembrane region" description="Helical" evidence="1">
    <location>
        <begin position="314"/>
        <end position="332"/>
    </location>
</feature>
<organism evidence="2 3">
    <name type="scientific">candidate division TA06 bacterium 34_109</name>
    <dbReference type="NCBI Taxonomy" id="1635277"/>
    <lineage>
        <taxon>Bacteria</taxon>
        <taxon>Bacteria division TA06</taxon>
    </lineage>
</organism>
<dbReference type="Pfam" id="PF10096">
    <property type="entry name" value="DUF2334"/>
    <property type="match status" value="1"/>
</dbReference>
<dbReference type="GO" id="GO:0016798">
    <property type="term" value="F:hydrolase activity, acting on glycosyl bonds"/>
    <property type="evidence" value="ECO:0007669"/>
    <property type="project" value="UniProtKB-KW"/>
</dbReference>
<dbReference type="SUPFAM" id="SSF88713">
    <property type="entry name" value="Glycoside hydrolase/deacetylase"/>
    <property type="match status" value="1"/>
</dbReference>
<protein>
    <submittedName>
        <fullName evidence="2">Putative xylanase/chitin deacetylase</fullName>
    </submittedName>
</protein>
<keyword evidence="2" id="KW-0624">Polysaccharide degradation</keyword>
<proteinExistence type="predicted"/>
<dbReference type="Gene3D" id="3.20.20.370">
    <property type="entry name" value="Glycoside hydrolase/deacetylase"/>
    <property type="match status" value="1"/>
</dbReference>
<evidence type="ECO:0000256" key="1">
    <source>
        <dbReference type="SAM" id="Phobius"/>
    </source>
</evidence>
<dbReference type="AlphaFoldDB" id="A0A117M6G3"/>
<accession>A0A117M6G3</accession>
<keyword evidence="2" id="KW-0378">Hydrolase</keyword>
<reference evidence="3" key="1">
    <citation type="journal article" date="2015" name="MBio">
        <title>Genome-Resolved Metagenomic Analysis Reveals Roles for Candidate Phyla and Other Microbial Community Members in Biogeochemical Transformations in Oil Reservoirs.</title>
        <authorList>
            <person name="Hu P."/>
            <person name="Tom L."/>
            <person name="Singh A."/>
            <person name="Thomas B.C."/>
            <person name="Baker B.J."/>
            <person name="Piceno Y.M."/>
            <person name="Andersen G.L."/>
            <person name="Banfield J.F."/>
        </authorList>
    </citation>
    <scope>NUCLEOTIDE SEQUENCE [LARGE SCALE GENOMIC DNA]</scope>
</reference>
<sequence length="394" mass="46215">MLRSKERKMIQILLSISILFQFFLFLTSKKVEKIFVIFRMDDYSTDSKTEIESKIFEIFSKESLPIIVGITPFSYDDSNNLIPLSYEKKELINRYLHQENFDIALHGYSHKNFSNQKGFKYEFTNLTFEKQNELIVKGKSFIDSITGKNVKFFIPPWNGYDDKTLDALEKNDFELISAGIRGFYKKTGLKFLPLTTNIKDLEKSFHLAKQSREKTPLIVVNFHSFEFKNESDLVKFEKSLKELKQNGKIETVGLKELLKNFSFSDQVFTKNKKRYFILSLAPEFWFKISGYNSLYYYSEKSFTKVEKLRLICTLFNYIFLIFILSYSIFTIFLSKIFSLLKRGIVLPIGITAIILSFVYIFSNLRIGSKGVSALVVTLSFFFYLIRDNQFLSEK</sequence>
<dbReference type="EMBL" id="LGGX01000009">
    <property type="protein sequence ID" value="KUK87009.1"/>
    <property type="molecule type" value="Genomic_DNA"/>
</dbReference>
<evidence type="ECO:0000313" key="3">
    <source>
        <dbReference type="Proteomes" id="UP000053467"/>
    </source>
</evidence>
<comment type="caution">
    <text evidence="2">The sequence shown here is derived from an EMBL/GenBank/DDBJ whole genome shotgun (WGS) entry which is preliminary data.</text>
</comment>
<evidence type="ECO:0000313" key="2">
    <source>
        <dbReference type="EMBL" id="KUK87009.1"/>
    </source>
</evidence>
<name>A0A117M6G3_UNCT6</name>
<dbReference type="GO" id="GO:0045493">
    <property type="term" value="P:xylan catabolic process"/>
    <property type="evidence" value="ECO:0007669"/>
    <property type="project" value="UniProtKB-KW"/>
</dbReference>
<keyword evidence="2" id="KW-0326">Glycosidase</keyword>